<dbReference type="AlphaFoldDB" id="A0A413UAB0"/>
<reference evidence="2 3" key="1">
    <citation type="submission" date="2018-08" db="EMBL/GenBank/DDBJ databases">
        <title>A genome reference for cultivated species of the human gut microbiota.</title>
        <authorList>
            <person name="Zou Y."/>
            <person name="Xue W."/>
            <person name="Luo G."/>
        </authorList>
    </citation>
    <scope>NUCLEOTIDE SEQUENCE [LARGE SCALE GENOMIC DNA]</scope>
    <source>
        <strain evidence="2 3">AM42-13AC</strain>
    </source>
</reference>
<comment type="caution">
    <text evidence="2">The sequence shown here is derived from an EMBL/GenBank/DDBJ whole genome shotgun (WGS) entry which is preliminary data.</text>
</comment>
<sequence>MSDKVIQIDDTLTKDEKEDLLNDLINNNMISLKKFDEIMGSIGLKYIVFSITDVNYEKINSLINNRIIKMNKDNLLFLRKNYDEFILLQFVDKNIEDYIDLMRSINSNDIEIEHLLKSDINLELKIKFIENLNERIKIINKDYDLDVIKFIIESENYLDAQDEEELIEHYSKYALYQEYIYKHAILIFSETISIKTKIDPILRNKLIKSDISDSSKNNLLIQSIYEDSLDDIKNNFVNLNYEEYLKLFEKYRIPKIKVNPVSQEILLALSKCKYINSFSKQDDCYRISKNQKYVK</sequence>
<dbReference type="RefSeq" id="WP_118012083.1">
    <property type="nucleotide sequence ID" value="NZ_QSGD01000056.1"/>
</dbReference>
<proteinExistence type="predicted"/>
<dbReference type="EMBL" id="QSGD01000056">
    <property type="protein sequence ID" value="RHB01699.1"/>
    <property type="molecule type" value="Genomic_DNA"/>
</dbReference>
<evidence type="ECO:0000313" key="3">
    <source>
        <dbReference type="Proteomes" id="UP000285288"/>
    </source>
</evidence>
<feature type="domain" description="RGS" evidence="1">
    <location>
        <begin position="111"/>
        <end position="246"/>
    </location>
</feature>
<dbReference type="InterPro" id="IPR016137">
    <property type="entry name" value="RGS"/>
</dbReference>
<dbReference type="Proteomes" id="UP000285288">
    <property type="component" value="Unassembled WGS sequence"/>
</dbReference>
<name>A0A413UAB0_9FIRM</name>
<evidence type="ECO:0000313" key="2">
    <source>
        <dbReference type="EMBL" id="RHB01699.1"/>
    </source>
</evidence>
<evidence type="ECO:0000259" key="1">
    <source>
        <dbReference type="PROSITE" id="PS50132"/>
    </source>
</evidence>
<dbReference type="PROSITE" id="PS50132">
    <property type="entry name" value="RGS"/>
    <property type="match status" value="1"/>
</dbReference>
<organism evidence="2 3">
    <name type="scientific">Holdemanella biformis</name>
    <dbReference type="NCBI Taxonomy" id="1735"/>
    <lineage>
        <taxon>Bacteria</taxon>
        <taxon>Bacillati</taxon>
        <taxon>Bacillota</taxon>
        <taxon>Erysipelotrichia</taxon>
        <taxon>Erysipelotrichales</taxon>
        <taxon>Erysipelotrichaceae</taxon>
        <taxon>Holdemanella</taxon>
    </lineage>
</organism>
<gene>
    <name evidence="2" type="ORF">DW907_10615</name>
</gene>
<accession>A0A413UAB0</accession>
<protein>
    <recommendedName>
        <fullName evidence="1">RGS domain-containing protein</fullName>
    </recommendedName>
</protein>